<accession>A0A078R4Z6</accession>
<sequence>MTDKSYFDYLIEIASMMEINHQCIYDEKTCQKWRVCSYIDKNLIHNIEIDIIEYPQSNAPEVYPTYKLLQQLNPISQHIHLHLDKMGKIISVVNNQEIEDKWTEIKNAFVSEYGDVKQGRKMIENLSITYYNFIESIKKSLLHQIFLMRFRKEDKFRVELPSVLNEGAMIDVDMKRVISGGGQQCLQGQGYVQHRTSMMEKYDKQIRPLTQCRFDYNFYIEAVYEFNTDRILQNIEVLMQEQSCENFIHKKKITFTNLIVN</sequence>
<dbReference type="PATRIC" id="fig|1339350.3.peg.2705"/>
<organism evidence="1 2">
    <name type="scientific">Phocaeicola vulgatus str. 3775 SL</name>
    <name type="common">B</name>
    <name type="synonym">iv</name>
    <dbReference type="NCBI Taxonomy" id="1339350"/>
    <lineage>
        <taxon>Bacteria</taxon>
        <taxon>Pseudomonadati</taxon>
        <taxon>Bacteroidota</taxon>
        <taxon>Bacteroidia</taxon>
        <taxon>Bacteroidales</taxon>
        <taxon>Bacteroidaceae</taxon>
        <taxon>Phocaeicola</taxon>
    </lineage>
</organism>
<comment type="caution">
    <text evidence="1">The sequence shown here is derived from an EMBL/GenBank/DDBJ whole genome shotgun (WGS) entry which is preliminary data.</text>
</comment>
<dbReference type="EMBL" id="JNHI01000019">
    <property type="protein sequence ID" value="KDS29681.1"/>
    <property type="molecule type" value="Genomic_DNA"/>
</dbReference>
<gene>
    <name evidence="1" type="ORF">M097_2825</name>
</gene>
<evidence type="ECO:0000313" key="2">
    <source>
        <dbReference type="Proteomes" id="UP000028134"/>
    </source>
</evidence>
<dbReference type="RefSeq" id="WP_032945829.1">
    <property type="nucleotide sequence ID" value="NZ_JNHI01000019.1"/>
</dbReference>
<dbReference type="AlphaFoldDB" id="A0A078R4Z6"/>
<reference evidence="1 2" key="1">
    <citation type="submission" date="2014-04" db="EMBL/GenBank/DDBJ databases">
        <authorList>
            <person name="Sears C."/>
            <person name="Carroll K."/>
            <person name="Sack B.R."/>
            <person name="Qadri F."/>
            <person name="Myers L.L."/>
            <person name="Chung G.-T."/>
            <person name="Escheverria P."/>
            <person name="Fraser C.M."/>
            <person name="Sadzewicz L."/>
            <person name="Shefchek K.A."/>
            <person name="Tallon L."/>
            <person name="Das S.P."/>
            <person name="Daugherty S."/>
            <person name="Mongodin E.F."/>
        </authorList>
    </citation>
    <scope>NUCLEOTIDE SEQUENCE [LARGE SCALE GENOMIC DNA]</scope>
    <source>
        <strain evidence="2">3775 SL(B) 10 (iv)</strain>
    </source>
</reference>
<proteinExistence type="predicted"/>
<name>A0A078R4Z6_PHOVU</name>
<evidence type="ECO:0000313" key="1">
    <source>
        <dbReference type="EMBL" id="KDS29681.1"/>
    </source>
</evidence>
<dbReference type="Proteomes" id="UP000028134">
    <property type="component" value="Unassembled WGS sequence"/>
</dbReference>
<protein>
    <submittedName>
        <fullName evidence="1">Uncharacterized protein</fullName>
    </submittedName>
</protein>